<evidence type="ECO:0000313" key="4">
    <source>
        <dbReference type="Proteomes" id="UP001161389"/>
    </source>
</evidence>
<dbReference type="Pfam" id="PF00226">
    <property type="entry name" value="DnaJ"/>
    <property type="match status" value="1"/>
</dbReference>
<dbReference type="InterPro" id="IPR036869">
    <property type="entry name" value="J_dom_sf"/>
</dbReference>
<dbReference type="Gene3D" id="1.10.287.110">
    <property type="entry name" value="DnaJ domain"/>
    <property type="match status" value="1"/>
</dbReference>
<keyword evidence="4" id="KW-1185">Reference proteome</keyword>
<dbReference type="SMART" id="SM00271">
    <property type="entry name" value="DnaJ"/>
    <property type="match status" value="1"/>
</dbReference>
<gene>
    <name evidence="3" type="ORF">GCM10007876_03200</name>
</gene>
<dbReference type="InterPro" id="IPR001623">
    <property type="entry name" value="DnaJ_domain"/>
</dbReference>
<organism evidence="3 4">
    <name type="scientific">Litoribrevibacter albus</name>
    <dbReference type="NCBI Taxonomy" id="1473156"/>
    <lineage>
        <taxon>Bacteria</taxon>
        <taxon>Pseudomonadati</taxon>
        <taxon>Pseudomonadota</taxon>
        <taxon>Gammaproteobacteria</taxon>
        <taxon>Oceanospirillales</taxon>
        <taxon>Oceanospirillaceae</taxon>
        <taxon>Litoribrevibacter</taxon>
    </lineage>
</organism>
<accession>A0AA37S6J0</accession>
<dbReference type="RefSeq" id="WP_284377979.1">
    <property type="nucleotide sequence ID" value="NZ_BSNM01000002.1"/>
</dbReference>
<dbReference type="Proteomes" id="UP001161389">
    <property type="component" value="Unassembled WGS sequence"/>
</dbReference>
<evidence type="ECO:0000259" key="2">
    <source>
        <dbReference type="PROSITE" id="PS50076"/>
    </source>
</evidence>
<dbReference type="PROSITE" id="PS50076">
    <property type="entry name" value="DNAJ_2"/>
    <property type="match status" value="1"/>
</dbReference>
<dbReference type="SUPFAM" id="SSF46565">
    <property type="entry name" value="Chaperone J-domain"/>
    <property type="match status" value="1"/>
</dbReference>
<name>A0AA37S6J0_9GAMM</name>
<evidence type="ECO:0000313" key="3">
    <source>
        <dbReference type="EMBL" id="GLQ29842.1"/>
    </source>
</evidence>
<reference evidence="3" key="1">
    <citation type="journal article" date="2014" name="Int. J. Syst. Evol. Microbiol.">
        <title>Complete genome sequence of Corynebacterium casei LMG S-19264T (=DSM 44701T), isolated from a smear-ripened cheese.</title>
        <authorList>
            <consortium name="US DOE Joint Genome Institute (JGI-PGF)"/>
            <person name="Walter F."/>
            <person name="Albersmeier A."/>
            <person name="Kalinowski J."/>
            <person name="Ruckert C."/>
        </authorList>
    </citation>
    <scope>NUCLEOTIDE SEQUENCE</scope>
    <source>
        <strain evidence="3">NBRC 110071</strain>
    </source>
</reference>
<dbReference type="InterPro" id="IPR021059">
    <property type="entry name" value="DnaJ-related_N"/>
</dbReference>
<dbReference type="Pfam" id="PF12339">
    <property type="entry name" value="DNAJ_related"/>
    <property type="match status" value="1"/>
</dbReference>
<reference evidence="3" key="2">
    <citation type="submission" date="2023-01" db="EMBL/GenBank/DDBJ databases">
        <title>Draft genome sequence of Litoribrevibacter albus strain NBRC 110071.</title>
        <authorList>
            <person name="Sun Q."/>
            <person name="Mori K."/>
        </authorList>
    </citation>
    <scope>NUCLEOTIDE SEQUENCE</scope>
    <source>
        <strain evidence="3">NBRC 110071</strain>
    </source>
</reference>
<dbReference type="EMBL" id="BSNM01000002">
    <property type="protein sequence ID" value="GLQ29842.1"/>
    <property type="molecule type" value="Genomic_DNA"/>
</dbReference>
<protein>
    <recommendedName>
        <fullName evidence="2">J domain-containing protein</fullName>
    </recommendedName>
</protein>
<dbReference type="CDD" id="cd06257">
    <property type="entry name" value="DnaJ"/>
    <property type="match status" value="1"/>
</dbReference>
<proteinExistence type="predicted"/>
<feature type="domain" description="J" evidence="2">
    <location>
        <begin position="147"/>
        <end position="198"/>
    </location>
</feature>
<keyword evidence="1" id="KW-0143">Chaperone</keyword>
<sequence length="198" mass="23305">MSDDQSYWQQERTHTLMQTIDVILDQHINGLSLYDLIKTLSSEDIAFFDGRPLAEPQGLFQTNFVVMNALYQLAKSSFDYHYEIHSLKICKHPKDSTKKETSTELSELDPLGAYYLDWNNFNQSEQEINELINQFWERMLVIDFEDQDLQTLDLSKPVTLAEIKQQYRKLSQQHHPDKGGDAEYFVEIQQAYTRLTDR</sequence>
<comment type="caution">
    <text evidence="3">The sequence shown here is derived from an EMBL/GenBank/DDBJ whole genome shotgun (WGS) entry which is preliminary data.</text>
</comment>
<dbReference type="AlphaFoldDB" id="A0AA37S6J0"/>
<evidence type="ECO:0000256" key="1">
    <source>
        <dbReference type="ARBA" id="ARBA00023186"/>
    </source>
</evidence>